<accession>A0AAU7LXZ7</accession>
<dbReference type="GO" id="GO:0000150">
    <property type="term" value="F:DNA strand exchange activity"/>
    <property type="evidence" value="ECO:0007669"/>
    <property type="project" value="InterPro"/>
</dbReference>
<dbReference type="InterPro" id="IPR050639">
    <property type="entry name" value="SSR_resolvase"/>
</dbReference>
<dbReference type="Gene3D" id="3.90.1750.20">
    <property type="entry name" value="Putative Large Serine Recombinase, Chain B, Domain 2"/>
    <property type="match status" value="1"/>
</dbReference>
<feature type="domain" description="Resolvase/invertase-type recombinase catalytic" evidence="1">
    <location>
        <begin position="21"/>
        <end position="172"/>
    </location>
</feature>
<geneLocation type="plasmid" evidence="3">
    <name>p1</name>
</geneLocation>
<dbReference type="PANTHER" id="PTHR30461:SF23">
    <property type="entry name" value="DNA RECOMBINASE-RELATED"/>
    <property type="match status" value="1"/>
</dbReference>
<protein>
    <submittedName>
        <fullName evidence="3">Recombinase family protein</fullName>
    </submittedName>
</protein>
<evidence type="ECO:0000313" key="3">
    <source>
        <dbReference type="EMBL" id="XBP72472.1"/>
    </source>
</evidence>
<gene>
    <name evidence="3" type="ORF">ABLV49_22390</name>
</gene>
<keyword evidence="3" id="KW-0614">Plasmid</keyword>
<proteinExistence type="predicted"/>
<dbReference type="InterPro" id="IPR036162">
    <property type="entry name" value="Resolvase-like_N_sf"/>
</dbReference>
<dbReference type="Pfam" id="PF07508">
    <property type="entry name" value="Recombinase"/>
    <property type="match status" value="1"/>
</dbReference>
<dbReference type="Pfam" id="PF00239">
    <property type="entry name" value="Resolvase"/>
    <property type="match status" value="1"/>
</dbReference>
<dbReference type="Gene3D" id="3.40.50.1390">
    <property type="entry name" value="Resolvase, N-terminal catalytic domain"/>
    <property type="match status" value="1"/>
</dbReference>
<dbReference type="PANTHER" id="PTHR30461">
    <property type="entry name" value="DNA-INVERTASE FROM LAMBDOID PROPHAGE"/>
    <property type="match status" value="1"/>
</dbReference>
<dbReference type="InterPro" id="IPR025827">
    <property type="entry name" value="Zn_ribbon_recom_dom"/>
</dbReference>
<dbReference type="InterPro" id="IPR038109">
    <property type="entry name" value="DNA_bind_recomb_sf"/>
</dbReference>
<evidence type="ECO:0000259" key="1">
    <source>
        <dbReference type="PROSITE" id="PS51736"/>
    </source>
</evidence>
<evidence type="ECO:0000259" key="2">
    <source>
        <dbReference type="PROSITE" id="PS51737"/>
    </source>
</evidence>
<dbReference type="PROSITE" id="PS51736">
    <property type="entry name" value="RECOMBINASES_3"/>
    <property type="match status" value="1"/>
</dbReference>
<name>A0AAU7LXZ7_9BURK</name>
<dbReference type="GO" id="GO:0003677">
    <property type="term" value="F:DNA binding"/>
    <property type="evidence" value="ECO:0007669"/>
    <property type="project" value="InterPro"/>
</dbReference>
<organism evidence="3">
    <name type="scientific">Polaromonas hydrogenivorans</name>
    <dbReference type="NCBI Taxonomy" id="335476"/>
    <lineage>
        <taxon>Bacteria</taxon>
        <taxon>Pseudomonadati</taxon>
        <taxon>Pseudomonadota</taxon>
        <taxon>Betaproteobacteria</taxon>
        <taxon>Burkholderiales</taxon>
        <taxon>Comamonadaceae</taxon>
        <taxon>Polaromonas</taxon>
    </lineage>
</organism>
<dbReference type="SUPFAM" id="SSF53041">
    <property type="entry name" value="Resolvase-like"/>
    <property type="match status" value="1"/>
</dbReference>
<dbReference type="RefSeq" id="WP_349282073.1">
    <property type="nucleotide sequence ID" value="NZ_CBCSCU010000051.1"/>
</dbReference>
<feature type="domain" description="Recombinase" evidence="2">
    <location>
        <begin position="179"/>
        <end position="325"/>
    </location>
</feature>
<dbReference type="CDD" id="cd00338">
    <property type="entry name" value="Ser_Recombinase"/>
    <property type="match status" value="1"/>
</dbReference>
<dbReference type="InterPro" id="IPR011109">
    <property type="entry name" value="DNA_bind_recombinase_dom"/>
</dbReference>
<dbReference type="AlphaFoldDB" id="A0AAU7LXZ7"/>
<dbReference type="InterPro" id="IPR006119">
    <property type="entry name" value="Resolv_N"/>
</dbReference>
<dbReference type="Pfam" id="PF13408">
    <property type="entry name" value="Zn_ribbon_recom"/>
    <property type="match status" value="1"/>
</dbReference>
<dbReference type="PROSITE" id="PS51737">
    <property type="entry name" value="RECOMBINASE_DNA_BIND"/>
    <property type="match status" value="1"/>
</dbReference>
<dbReference type="EMBL" id="CP157676">
    <property type="protein sequence ID" value="XBP72472.1"/>
    <property type="molecule type" value="Genomic_DNA"/>
</dbReference>
<sequence length="701" mass="79530">MNESSPSLPHPKIHRHHHERLAVVYVRQSTPQQMTRHPESTRLQYGLVDRALMLGWSRVDVLVIDEDLGKSGSTAQGRSGFQRLVTEVSLNRVGLVLGIEMSRLARSCRDWYQLLEVCGLFATLIGDWDGVYDPADYNDRLLLGLKGTMSEAELYLIKQRMLAGKRAKAERGELGMALPRGYIRQLSGEVAKDPDAQVQGTIALVFSQFERLRSINGLLQYLVRHQVLLPDRLRGGLRKGDLQWRRPNRATLSNLLHNPIYAGAYVYGRRPTDLRRCKPGRPGTGRVVARALQWGVLHKDRLPSYISWEQYERNLHQLQMNNAQGMSAIRHGPSLLSGLLICGRCGRRMAPSYRNSGHSLRYECAQMAINYGQARCQSLVGRTLDAFVAQQVLRALEPAALEISLQVADQIEAERAQLQQHWQQRLERAHYEVERAARQYQCVEPEHRLVARTLEHQWEDALNAESALRADYERFVAEHPCRLSAEQREAIRRLAADIPALWQAPTTTMADRQAIVRQLIERVTVTVQNDSEKVDVHIHWAGGHATQGTLTRPVARLDQLSYYPELTARVAALHAQGHARSGIARRLNEEGWRPAKRCETFNASMVGALMVRMGLHTKQQTPAAMVVQRQSDEWTLGELSHLLDMPAPTLFSWLRRGELQARQVMSQSHRLWLVHATAQDLARLRSRRNAASAKAIDEFAI</sequence>
<reference evidence="3" key="1">
    <citation type="submission" date="2024-05" db="EMBL/GenBank/DDBJ databases">
        <authorList>
            <person name="Bunk B."/>
            <person name="Swiderski J."/>
            <person name="Sproer C."/>
            <person name="Thiel V."/>
        </authorList>
    </citation>
    <scope>NUCLEOTIDE SEQUENCE</scope>
    <source>
        <strain evidence="3">DSM 17735</strain>
        <plasmid evidence="3">p1</plasmid>
    </source>
</reference>
<dbReference type="SMART" id="SM00857">
    <property type="entry name" value="Resolvase"/>
    <property type="match status" value="1"/>
</dbReference>